<keyword evidence="1" id="KW-0812">Transmembrane</keyword>
<keyword evidence="7" id="KW-1185">Reference proteome</keyword>
<evidence type="ECO:0000313" key="4">
    <source>
        <dbReference type="EMBL" id="THJ25891.1"/>
    </source>
</evidence>
<sequence length="230" mass="24167">MLDVYRIERQYTSYRFYLFLLAATLIGSSLSLLFFRIVGIARVDHLGFLVSDLTVAVTCAVATAGCSIASTAHYARIIIPAYSGTGRVITYAWPCGRAPLFLVKNAMIWSGTFLATWAGMSAPLIPYALLTGDGSRLPALASMMVEALGVAILSASVSVISGLIGLLRGSGVTAIVAAIILGSIAANGFANSDAKGWTVVIEIGTCLVFAITALCATINKARHITKEDVI</sequence>
<dbReference type="EMBL" id="CP010411">
    <property type="protein sequence ID" value="ALE08995.1"/>
    <property type="molecule type" value="Genomic_DNA"/>
</dbReference>
<dbReference type="RefSeq" id="WP_003828119.1">
    <property type="nucleotide sequence ID" value="NZ_CABHML010000042.1"/>
</dbReference>
<accession>A0A0A8M3H8</accession>
<evidence type="ECO:0000313" key="5">
    <source>
        <dbReference type="EMBL" id="VUW83321.1"/>
    </source>
</evidence>
<organism evidence="2 8">
    <name type="scientific">Bifidobacterium longum subsp. infantis</name>
    <dbReference type="NCBI Taxonomy" id="1682"/>
    <lineage>
        <taxon>Bacteria</taxon>
        <taxon>Bacillati</taxon>
        <taxon>Actinomycetota</taxon>
        <taxon>Actinomycetes</taxon>
        <taxon>Bifidobacteriales</taxon>
        <taxon>Bifidobacteriaceae</taxon>
        <taxon>Bifidobacterium</taxon>
    </lineage>
</organism>
<dbReference type="Proteomes" id="UP000306697">
    <property type="component" value="Unassembled WGS sequence"/>
</dbReference>
<dbReference type="AlphaFoldDB" id="A0A0A8M3H8"/>
<feature type="transmembrane region" description="Helical" evidence="1">
    <location>
        <begin position="106"/>
        <end position="129"/>
    </location>
</feature>
<evidence type="ECO:0000313" key="6">
    <source>
        <dbReference type="EMBL" id="VUX39043.1"/>
    </source>
</evidence>
<dbReference type="EMBL" id="CCWP01000004">
    <property type="protein sequence ID" value="CEE98260.1"/>
    <property type="molecule type" value="Genomic_DNA"/>
</dbReference>
<evidence type="ECO:0000313" key="9">
    <source>
        <dbReference type="Proteomes" id="UP000306697"/>
    </source>
</evidence>
<evidence type="ECO:0000313" key="11">
    <source>
        <dbReference type="Proteomes" id="UP000345266"/>
    </source>
</evidence>
<feature type="transmembrane region" description="Helical" evidence="1">
    <location>
        <begin position="141"/>
        <end position="164"/>
    </location>
</feature>
<evidence type="ECO:0000313" key="2">
    <source>
        <dbReference type="EMBL" id="ALE08995.1"/>
    </source>
</evidence>
<dbReference type="EMBL" id="CABHML010000042">
    <property type="protein sequence ID" value="VUW83321.1"/>
    <property type="molecule type" value="Genomic_DNA"/>
</dbReference>
<keyword evidence="1" id="KW-0472">Membrane</keyword>
<feature type="transmembrane region" description="Helical" evidence="1">
    <location>
        <begin position="196"/>
        <end position="216"/>
    </location>
</feature>
<name>A0A0A8M3H8_BIFLI</name>
<feature type="transmembrane region" description="Helical" evidence="1">
    <location>
        <begin position="16"/>
        <end position="41"/>
    </location>
</feature>
<dbReference type="EMBL" id="CABHNT010000070">
    <property type="protein sequence ID" value="VUX39043.1"/>
    <property type="molecule type" value="Genomic_DNA"/>
</dbReference>
<dbReference type="Proteomes" id="UP000043107">
    <property type="component" value="Unassembled WGS sequence"/>
</dbReference>
<reference evidence="6 11" key="4">
    <citation type="submission" date="2019-07" db="EMBL/GenBank/DDBJ databases">
        <authorList>
            <person name="Hibberd C M."/>
            <person name="Gehrig L. J."/>
            <person name="Chang H.-W."/>
            <person name="Venkatesh S."/>
        </authorList>
    </citation>
    <scope>NUCLEOTIDE SEQUENCE [LARGE SCALE GENOMIC DNA]</scope>
    <source>
        <strain evidence="6">Bifidobacterium_longum_subsp_infantis_JG_Bg463</strain>
    </source>
</reference>
<keyword evidence="1" id="KW-1133">Transmembrane helix</keyword>
<protein>
    <submittedName>
        <fullName evidence="2 4">Export protein</fullName>
    </submittedName>
</protein>
<reference evidence="5 10" key="5">
    <citation type="submission" date="2019-07" db="EMBL/GenBank/DDBJ databases">
        <authorList>
            <person name="Chang H.-W."/>
            <person name="Raman A."/>
            <person name="Venkatesh S."/>
            <person name="Gehrig J."/>
        </authorList>
    </citation>
    <scope>NUCLEOTIDE SEQUENCE [LARGE SCALE GENOMIC DNA]</scope>
    <source>
        <strain evidence="5">B.longum_ssp_infantis_4</strain>
    </source>
</reference>
<proteinExistence type="predicted"/>
<dbReference type="PATRIC" id="fig|1682.24.peg.919"/>
<evidence type="ECO:0000313" key="8">
    <source>
        <dbReference type="Proteomes" id="UP000067206"/>
    </source>
</evidence>
<dbReference type="Proteomes" id="UP000345266">
    <property type="component" value="Unassembled WGS sequence"/>
</dbReference>
<dbReference type="Proteomes" id="UP000319252">
    <property type="component" value="Unassembled WGS sequence"/>
</dbReference>
<evidence type="ECO:0000313" key="10">
    <source>
        <dbReference type="Proteomes" id="UP000319252"/>
    </source>
</evidence>
<reference evidence="2 8" key="2">
    <citation type="submission" date="2014-12" db="EMBL/GenBank/DDBJ databases">
        <title>Complete genome sequence of Bifidobacterium longum subsp. infantis BT1.</title>
        <authorList>
            <person name="Kim J.F."/>
            <person name="Kwak M.-J."/>
        </authorList>
    </citation>
    <scope>NUCLEOTIDE SEQUENCE [LARGE SCALE GENOMIC DNA]</scope>
    <source>
        <strain evidence="2 8">BT1</strain>
    </source>
</reference>
<dbReference type="EMBL" id="SSWL01000028">
    <property type="protein sequence ID" value="THJ25891.1"/>
    <property type="molecule type" value="Genomic_DNA"/>
</dbReference>
<evidence type="ECO:0000313" key="3">
    <source>
        <dbReference type="EMBL" id="CEE98260.1"/>
    </source>
</evidence>
<feature type="transmembrane region" description="Helical" evidence="1">
    <location>
        <begin position="171"/>
        <end position="190"/>
    </location>
</feature>
<evidence type="ECO:0000256" key="1">
    <source>
        <dbReference type="SAM" id="Phobius"/>
    </source>
</evidence>
<dbReference type="Proteomes" id="UP000067206">
    <property type="component" value="Chromosome"/>
</dbReference>
<gene>
    <name evidence="3" type="ORF">BLIC_c00297</name>
    <name evidence="6" type="ORF">BLJG463_00202</name>
    <name evidence="5" type="ORF">BLONGUMMC1_01044</name>
    <name evidence="4" type="ORF">E6L38_12300</name>
    <name evidence="2" type="ORF">RY67_951</name>
</gene>
<reference evidence="3 7" key="1">
    <citation type="submission" date="2014-09" db="EMBL/GenBank/DDBJ databases">
        <authorList>
            <person name="Bertelli C."/>
        </authorList>
    </citation>
    <scope>NUCLEOTIDE SEQUENCE [LARGE SCALE GENOMIC DNA]</scope>
    <source>
        <strain evidence="3 7">BIC1401111250</strain>
    </source>
</reference>
<feature type="transmembrane region" description="Helical" evidence="1">
    <location>
        <begin position="53"/>
        <end position="75"/>
    </location>
</feature>
<evidence type="ECO:0000313" key="7">
    <source>
        <dbReference type="Proteomes" id="UP000043107"/>
    </source>
</evidence>
<reference evidence="4 9" key="3">
    <citation type="submission" date="2019-04" db="EMBL/GenBank/DDBJ databases">
        <title>Genome Announcement To Ensure Probiotic Safety of Bifidobacterium longum subsp infantis UBBI-01.</title>
        <authorList>
            <person name="Sulthana A."/>
            <person name="Lakshmi S.G."/>
            <person name="Madempudi R.S."/>
        </authorList>
    </citation>
    <scope>NUCLEOTIDE SEQUENCE [LARGE SCALE GENOMIC DNA]</scope>
    <source>
        <strain evidence="4 9">UBBI-01</strain>
    </source>
</reference>
<dbReference type="GeneID" id="29240827"/>